<dbReference type="InterPro" id="IPR001342">
    <property type="entry name" value="HDH_cat"/>
</dbReference>
<dbReference type="Gene3D" id="3.40.50.720">
    <property type="entry name" value="NAD(P)-binding Rossmann-like Domain"/>
    <property type="match status" value="1"/>
</dbReference>
<feature type="binding site" evidence="5">
    <location>
        <position position="217"/>
    </location>
    <ligand>
        <name>L-homoserine</name>
        <dbReference type="ChEBI" id="CHEBI:57476"/>
    </ligand>
</feature>
<evidence type="ECO:0000256" key="1">
    <source>
        <dbReference type="ARBA" id="ARBA00006753"/>
    </source>
</evidence>
<keyword evidence="6" id="KW-0028">Amino-acid biosynthesis</keyword>
<evidence type="ECO:0000313" key="10">
    <source>
        <dbReference type="EMBL" id="CAE0443881.1"/>
    </source>
</evidence>
<keyword evidence="6" id="KW-0791">Threonine biosynthesis</keyword>
<sequence>MESTHIKVVLVGFGSVSQHFCKIILLKQRPKKLFERIRVVGVCDSSGAIYDENGFSLQQLLNHKEKTGLVEFASTQNQEQIRSFKDAEEMVKSIPSYDVLVDASPVNLNDGNPGLQCARISIARGANVVFANKAPLVLDYKGLHDLAIEQKVEIAFSATVCGGLPVINVGQRDLVGADFVSIKGIFNSTTNYILSQMELGNSREHALAEAQKTGIAEADPHLDVAGIDTANKLVIIANSLLKIDTPIRLEQVVICGIEKISKQDLDSAKAEGYTIKLVASATMDKNMKKYSYTVAPERVEIDSFLGRASNTDMCICFETDIYETISMKTNETGVFPTSAAVLRDILNMKRFKLK</sequence>
<evidence type="ECO:0000256" key="3">
    <source>
        <dbReference type="ARBA" id="ARBA00023002"/>
    </source>
</evidence>
<dbReference type="Pfam" id="PF00208">
    <property type="entry name" value="ELFV_dehydrog"/>
    <property type="match status" value="1"/>
</dbReference>
<comment type="similarity">
    <text evidence="1 7">Belongs to the homoserine dehydrogenase family.</text>
</comment>
<feature type="domain" description="Glutamate/phenylalanine/leucine/valine/L-tryptophan dehydrogenase C-terminal" evidence="8">
    <location>
        <begin position="7"/>
        <end position="142"/>
    </location>
</feature>
<reference evidence="10" key="1">
    <citation type="submission" date="2021-01" db="EMBL/GenBank/DDBJ databases">
        <authorList>
            <person name="Corre E."/>
            <person name="Pelletier E."/>
            <person name="Niang G."/>
            <person name="Scheremetjew M."/>
            <person name="Finn R."/>
            <person name="Kale V."/>
            <person name="Holt S."/>
            <person name="Cochrane G."/>
            <person name="Meng A."/>
            <person name="Brown T."/>
            <person name="Cohen L."/>
        </authorList>
    </citation>
    <scope>NUCLEOTIDE SEQUENCE</scope>
    <source>
        <strain evidence="10">GSBS06</strain>
    </source>
</reference>
<dbReference type="SUPFAM" id="SSF51735">
    <property type="entry name" value="NAD(P)-binding Rossmann-fold domains"/>
    <property type="match status" value="1"/>
</dbReference>
<evidence type="ECO:0000259" key="8">
    <source>
        <dbReference type="Pfam" id="PF00208"/>
    </source>
</evidence>
<dbReference type="EC" id="1.1.1.3" evidence="2 6"/>
<dbReference type="Pfam" id="PF00742">
    <property type="entry name" value="Homoserine_dh"/>
    <property type="match status" value="1"/>
</dbReference>
<dbReference type="GO" id="GO:0009086">
    <property type="term" value="P:methionine biosynthetic process"/>
    <property type="evidence" value="ECO:0007669"/>
    <property type="project" value="UniProtKB-KW"/>
</dbReference>
<dbReference type="InterPro" id="IPR022697">
    <property type="entry name" value="HDH_short"/>
</dbReference>
<evidence type="ECO:0000259" key="9">
    <source>
        <dbReference type="Pfam" id="PF00742"/>
    </source>
</evidence>
<proteinExistence type="inferred from homology"/>
<comment type="catalytic activity">
    <reaction evidence="6">
        <text>L-homoserine + NADP(+) = L-aspartate 4-semialdehyde + NADPH + H(+)</text>
        <dbReference type="Rhea" id="RHEA:15761"/>
        <dbReference type="ChEBI" id="CHEBI:15378"/>
        <dbReference type="ChEBI" id="CHEBI:57476"/>
        <dbReference type="ChEBI" id="CHEBI:57783"/>
        <dbReference type="ChEBI" id="CHEBI:58349"/>
        <dbReference type="ChEBI" id="CHEBI:537519"/>
        <dbReference type="EC" id="1.1.1.3"/>
    </reaction>
</comment>
<dbReference type="EMBL" id="HBIN01018268">
    <property type="protein sequence ID" value="CAE0443881.1"/>
    <property type="molecule type" value="Transcribed_RNA"/>
</dbReference>
<dbReference type="UniPathway" id="UPA00050">
    <property type="reaction ID" value="UER00063"/>
</dbReference>
<dbReference type="PIRSF" id="PIRSF036497">
    <property type="entry name" value="HDH_short"/>
    <property type="match status" value="1"/>
</dbReference>
<dbReference type="PROSITE" id="PS01042">
    <property type="entry name" value="HOMOSER_DHGENASE"/>
    <property type="match status" value="1"/>
</dbReference>
<evidence type="ECO:0000256" key="5">
    <source>
        <dbReference type="PIRSR" id="PIRSR036497-2"/>
    </source>
</evidence>
<dbReference type="FunFam" id="3.30.360.10:FF:000005">
    <property type="entry name" value="Homoserine dehydrogenase"/>
    <property type="match status" value="1"/>
</dbReference>
<gene>
    <name evidence="10" type="ORF">ASTO00021_LOCUS13936</name>
</gene>
<feature type="active site" description="Proton donor" evidence="4">
    <location>
        <position position="232"/>
    </location>
</feature>
<dbReference type="PANTHER" id="PTHR43331">
    <property type="entry name" value="HOMOSERINE DEHYDROGENASE"/>
    <property type="match status" value="1"/>
</dbReference>
<dbReference type="InterPro" id="IPR036291">
    <property type="entry name" value="NAD(P)-bd_dom_sf"/>
</dbReference>
<evidence type="ECO:0000256" key="4">
    <source>
        <dbReference type="PIRSR" id="PIRSR036497-1"/>
    </source>
</evidence>
<dbReference type="PANTHER" id="PTHR43331:SF1">
    <property type="entry name" value="HOMOSERINE DEHYDROGENASE"/>
    <property type="match status" value="1"/>
</dbReference>
<comment type="pathway">
    <text evidence="6">Amino-acid biosynthesis; L-methionine biosynthesis via de novo pathway; L-homoserine from L-aspartate: step 3/3.</text>
</comment>
<comment type="pathway">
    <text evidence="6">Amino-acid biosynthesis; L-threonine biosynthesis; L-threonine from L-aspartate: step 3/5.</text>
</comment>
<dbReference type="InterPro" id="IPR019811">
    <property type="entry name" value="HDH_CS"/>
</dbReference>
<dbReference type="SUPFAM" id="SSF55347">
    <property type="entry name" value="Glyceraldehyde-3-phosphate dehydrogenase-like, C-terminal domain"/>
    <property type="match status" value="1"/>
</dbReference>
<accession>A0A7S3PM31</accession>
<feature type="domain" description="Homoserine dehydrogenase catalytic" evidence="9">
    <location>
        <begin position="165"/>
        <end position="346"/>
    </location>
</feature>
<organism evidence="10">
    <name type="scientific">Aplanochytrium stocchinoi</name>
    <dbReference type="NCBI Taxonomy" id="215587"/>
    <lineage>
        <taxon>Eukaryota</taxon>
        <taxon>Sar</taxon>
        <taxon>Stramenopiles</taxon>
        <taxon>Bigyra</taxon>
        <taxon>Labyrinthulomycetes</taxon>
        <taxon>Thraustochytrida</taxon>
        <taxon>Thraustochytriidae</taxon>
        <taxon>Aplanochytrium</taxon>
    </lineage>
</organism>
<evidence type="ECO:0000256" key="2">
    <source>
        <dbReference type="ARBA" id="ARBA00013213"/>
    </source>
</evidence>
<keyword evidence="5 6" id="KW-0521">NADP</keyword>
<keyword evidence="6" id="KW-0486">Methionine biosynthesis</keyword>
<keyword evidence="3 6" id="KW-0560">Oxidoreductase</keyword>
<evidence type="ECO:0000256" key="7">
    <source>
        <dbReference type="RuleBase" id="RU004171"/>
    </source>
</evidence>
<evidence type="ECO:0000256" key="6">
    <source>
        <dbReference type="RuleBase" id="RU000579"/>
    </source>
</evidence>
<dbReference type="AlphaFoldDB" id="A0A7S3PM31"/>
<dbReference type="InterPro" id="IPR006096">
    <property type="entry name" value="Glu/Leu/Phe/Val/Trp_DH_C"/>
</dbReference>
<feature type="binding site" evidence="5">
    <location>
        <position position="133"/>
    </location>
    <ligand>
        <name>NADPH</name>
        <dbReference type="ChEBI" id="CHEBI:57783"/>
    </ligand>
</feature>
<dbReference type="GO" id="GO:0004412">
    <property type="term" value="F:homoserine dehydrogenase activity"/>
    <property type="evidence" value="ECO:0007669"/>
    <property type="project" value="UniProtKB-EC"/>
</dbReference>
<protein>
    <recommendedName>
        <fullName evidence="2 6">Homoserine dehydrogenase</fullName>
        <ecNumber evidence="2 6">1.1.1.3</ecNumber>
    </recommendedName>
</protein>
<name>A0A7S3PM31_9STRA</name>
<dbReference type="GO" id="GO:0009088">
    <property type="term" value="P:threonine biosynthetic process"/>
    <property type="evidence" value="ECO:0007669"/>
    <property type="project" value="UniProtKB-UniPathway"/>
</dbReference>
<dbReference type="UniPathway" id="UPA00051">
    <property type="reaction ID" value="UER00465"/>
</dbReference>
<dbReference type="Gene3D" id="3.30.360.10">
    <property type="entry name" value="Dihydrodipicolinate Reductase, domain 2"/>
    <property type="match status" value="1"/>
</dbReference>